<protein>
    <submittedName>
        <fullName evidence="2">HAD-IA family hydrolase</fullName>
    </submittedName>
</protein>
<feature type="region of interest" description="Disordered" evidence="1">
    <location>
        <begin position="205"/>
        <end position="227"/>
    </location>
</feature>
<gene>
    <name evidence="2" type="ORF">KGD84_18585</name>
</gene>
<dbReference type="InterPro" id="IPR036412">
    <property type="entry name" value="HAD-like_sf"/>
</dbReference>
<dbReference type="SFLD" id="SFLDS00003">
    <property type="entry name" value="Haloacid_Dehalogenase"/>
    <property type="match status" value="1"/>
</dbReference>
<evidence type="ECO:0000256" key="1">
    <source>
        <dbReference type="SAM" id="MobiDB-lite"/>
    </source>
</evidence>
<dbReference type="RefSeq" id="WP_220561714.1">
    <property type="nucleotide sequence ID" value="NZ_CP074133.1"/>
</dbReference>
<dbReference type="PANTHER" id="PTHR43481">
    <property type="entry name" value="FRUCTOSE-1-PHOSPHATE PHOSPHATASE"/>
    <property type="match status" value="1"/>
</dbReference>
<dbReference type="PRINTS" id="PR00413">
    <property type="entry name" value="HADHALOGNASE"/>
</dbReference>
<evidence type="ECO:0000313" key="2">
    <source>
        <dbReference type="EMBL" id="QUX20518.1"/>
    </source>
</evidence>
<dbReference type="InterPro" id="IPR023214">
    <property type="entry name" value="HAD_sf"/>
</dbReference>
<dbReference type="NCBIfam" id="TIGR01509">
    <property type="entry name" value="HAD-SF-IA-v3"/>
    <property type="match status" value="1"/>
</dbReference>
<dbReference type="SFLD" id="SFLDG01129">
    <property type="entry name" value="C1.5:_HAD__Beta-PGM__Phosphata"/>
    <property type="match status" value="1"/>
</dbReference>
<keyword evidence="2" id="KW-0378">Hydrolase</keyword>
<dbReference type="Gene3D" id="3.40.50.1000">
    <property type="entry name" value="HAD superfamily/HAD-like"/>
    <property type="match status" value="1"/>
</dbReference>
<dbReference type="GO" id="GO:0016787">
    <property type="term" value="F:hydrolase activity"/>
    <property type="evidence" value="ECO:0007669"/>
    <property type="project" value="UniProtKB-KW"/>
</dbReference>
<dbReference type="PANTHER" id="PTHR43481:SF4">
    <property type="entry name" value="GLYCEROL-1-PHOSPHATE PHOSPHOHYDROLASE 1-RELATED"/>
    <property type="match status" value="1"/>
</dbReference>
<dbReference type="InterPro" id="IPR023198">
    <property type="entry name" value="PGP-like_dom2"/>
</dbReference>
<name>A0ABX8BI55_9ACTN</name>
<dbReference type="SUPFAM" id="SSF56784">
    <property type="entry name" value="HAD-like"/>
    <property type="match status" value="1"/>
</dbReference>
<proteinExistence type="predicted"/>
<evidence type="ECO:0000313" key="3">
    <source>
        <dbReference type="Proteomes" id="UP000676079"/>
    </source>
</evidence>
<dbReference type="InterPro" id="IPR006439">
    <property type="entry name" value="HAD-SF_hydro_IA"/>
</dbReference>
<organism evidence="2 3">
    <name type="scientific">Nocardiopsis changdeensis</name>
    <dbReference type="NCBI Taxonomy" id="2831969"/>
    <lineage>
        <taxon>Bacteria</taxon>
        <taxon>Bacillati</taxon>
        <taxon>Actinomycetota</taxon>
        <taxon>Actinomycetes</taxon>
        <taxon>Streptosporangiales</taxon>
        <taxon>Nocardiopsidaceae</taxon>
        <taxon>Nocardiopsis</taxon>
    </lineage>
</organism>
<dbReference type="Proteomes" id="UP000676079">
    <property type="component" value="Chromosome"/>
</dbReference>
<reference evidence="2 3" key="1">
    <citation type="submission" date="2021-05" db="EMBL/GenBank/DDBJ databases">
        <title>Direct Submission.</title>
        <authorList>
            <person name="Li K."/>
            <person name="Gao J."/>
        </authorList>
    </citation>
    <scope>NUCLEOTIDE SEQUENCE [LARGE SCALE GENOMIC DNA]</scope>
    <source>
        <strain evidence="2 3">Mg02</strain>
    </source>
</reference>
<accession>A0ABX8BI55</accession>
<keyword evidence="3" id="KW-1185">Reference proteome</keyword>
<dbReference type="EMBL" id="CP074133">
    <property type="protein sequence ID" value="QUX20518.1"/>
    <property type="molecule type" value="Genomic_DNA"/>
</dbReference>
<dbReference type="InterPro" id="IPR051806">
    <property type="entry name" value="HAD-like_SPP"/>
</dbReference>
<sequence length="227" mass="23898">MSTDQAGRTTVEVEAVLFDMDGTLVDSTAVVEDVWARFATRHGVVLADVLAYSHGRQTKDTLLRFLPPGHDVDAVAEEIEREETTRTDGITEIPGARRLLELLRGARTAVVTSASRPLAEARLLAAGLPVPEVLVAAEDVAAGKPDPSGYVAAAKRLGVAPDRCLVLEDAEAGILAGLASGAHTLVVGSHLSPATRHLDRVPDLRPVGADPAAHGGARLHWPHHPTP</sequence>
<dbReference type="Pfam" id="PF00702">
    <property type="entry name" value="Hydrolase"/>
    <property type="match status" value="1"/>
</dbReference>
<dbReference type="Gene3D" id="1.10.150.240">
    <property type="entry name" value="Putative phosphatase, domain 2"/>
    <property type="match status" value="1"/>
</dbReference>